<keyword evidence="2" id="KW-1185">Reference proteome</keyword>
<evidence type="ECO:0000313" key="2">
    <source>
        <dbReference type="Proteomes" id="UP001279734"/>
    </source>
</evidence>
<protein>
    <submittedName>
        <fullName evidence="1">Uncharacterized protein</fullName>
    </submittedName>
</protein>
<comment type="caution">
    <text evidence="1">The sequence shown here is derived from an EMBL/GenBank/DDBJ whole genome shotgun (WGS) entry which is preliminary data.</text>
</comment>
<name>A0AAD3SFR9_NEPGR</name>
<organism evidence="1 2">
    <name type="scientific">Nepenthes gracilis</name>
    <name type="common">Slender pitcher plant</name>
    <dbReference type="NCBI Taxonomy" id="150966"/>
    <lineage>
        <taxon>Eukaryota</taxon>
        <taxon>Viridiplantae</taxon>
        <taxon>Streptophyta</taxon>
        <taxon>Embryophyta</taxon>
        <taxon>Tracheophyta</taxon>
        <taxon>Spermatophyta</taxon>
        <taxon>Magnoliopsida</taxon>
        <taxon>eudicotyledons</taxon>
        <taxon>Gunneridae</taxon>
        <taxon>Pentapetalae</taxon>
        <taxon>Caryophyllales</taxon>
        <taxon>Nepenthaceae</taxon>
        <taxon>Nepenthes</taxon>
    </lineage>
</organism>
<dbReference type="EMBL" id="BSYO01000010">
    <property type="protein sequence ID" value="GMH10458.1"/>
    <property type="molecule type" value="Genomic_DNA"/>
</dbReference>
<dbReference type="AlphaFoldDB" id="A0AAD3SFR9"/>
<gene>
    <name evidence="1" type="ORF">Nepgr_012299</name>
</gene>
<dbReference type="Proteomes" id="UP001279734">
    <property type="component" value="Unassembled WGS sequence"/>
</dbReference>
<evidence type="ECO:0000313" key="1">
    <source>
        <dbReference type="EMBL" id="GMH10458.1"/>
    </source>
</evidence>
<reference evidence="1" key="1">
    <citation type="submission" date="2023-05" db="EMBL/GenBank/DDBJ databases">
        <title>Nepenthes gracilis genome sequencing.</title>
        <authorList>
            <person name="Fukushima K."/>
        </authorList>
    </citation>
    <scope>NUCLEOTIDE SEQUENCE</scope>
    <source>
        <strain evidence="1">SING2019-196</strain>
    </source>
</reference>
<proteinExistence type="predicted"/>
<accession>A0AAD3SFR9</accession>
<sequence length="86" mass="10039">MADTATSNTATRTTATVAGVSQLTHRPFRRPLRCKKLRYYLSLRRPPLSAASHRRQWNQNADAILMILRYSLNFIEMNSRVREFEN</sequence>